<proteinExistence type="predicted"/>
<dbReference type="SUPFAM" id="SSF55961">
    <property type="entry name" value="Bet v1-like"/>
    <property type="match status" value="1"/>
</dbReference>
<evidence type="ECO:0000256" key="1">
    <source>
        <dbReference type="SAM" id="MobiDB-lite"/>
    </source>
</evidence>
<dbReference type="InterPro" id="IPR047137">
    <property type="entry name" value="ORF3"/>
</dbReference>
<dbReference type="Gene3D" id="3.30.530.20">
    <property type="match status" value="1"/>
</dbReference>
<keyword evidence="4" id="KW-1185">Reference proteome</keyword>
<dbReference type="PANTHER" id="PTHR33824">
    <property type="entry name" value="POLYKETIDE CYCLASE/DEHYDRASE AND LIPID TRANSPORT SUPERFAMILY PROTEIN"/>
    <property type="match status" value="1"/>
</dbReference>
<feature type="region of interest" description="Disordered" evidence="1">
    <location>
        <begin position="151"/>
        <end position="170"/>
    </location>
</feature>
<name>A0ABU6C800_9ACTN</name>
<evidence type="ECO:0000313" key="4">
    <source>
        <dbReference type="Proteomes" id="UP001352223"/>
    </source>
</evidence>
<dbReference type="EMBL" id="JAOZYB010000057">
    <property type="protein sequence ID" value="MEB3960604.1"/>
    <property type="molecule type" value="Genomic_DNA"/>
</dbReference>
<dbReference type="RefSeq" id="WP_324767725.1">
    <property type="nucleotide sequence ID" value="NZ_BAAATS010000016.1"/>
</dbReference>
<dbReference type="PANTHER" id="PTHR33824:SF7">
    <property type="entry name" value="POLYKETIDE CYCLASE_DEHYDRASE AND LIPID TRANSPORT SUPERFAMILY PROTEIN"/>
    <property type="match status" value="1"/>
</dbReference>
<dbReference type="Proteomes" id="UP001352223">
    <property type="component" value="Unassembled WGS sequence"/>
</dbReference>
<dbReference type="InterPro" id="IPR023393">
    <property type="entry name" value="START-like_dom_sf"/>
</dbReference>
<comment type="caution">
    <text evidence="3">The sequence shown here is derived from an EMBL/GenBank/DDBJ whole genome shotgun (WGS) entry which is preliminary data.</text>
</comment>
<dbReference type="CDD" id="cd07817">
    <property type="entry name" value="SRPBCC_8"/>
    <property type="match status" value="1"/>
</dbReference>
<evidence type="ECO:0000259" key="2">
    <source>
        <dbReference type="Pfam" id="PF03364"/>
    </source>
</evidence>
<protein>
    <submittedName>
        <fullName evidence="3">SRPBCC family protein</fullName>
    </submittedName>
</protein>
<evidence type="ECO:0000313" key="3">
    <source>
        <dbReference type="EMBL" id="MEB3960604.1"/>
    </source>
</evidence>
<sequence>MSVIEGSVDIDVPVRAAYNQWTQFESFPRFMDAVERVDKPQATLSHWVTRFSGVTREFDAKVVEQRPDERVVWRSMHEPHHTGSVVFEPLGDARCRLTYRLEFVPQGVIERAGDSLGLVRRHVHDGMRGFKEYIEGQGEETGGWRGTIVDGRVAPDGEQAPRPVPHWPTG</sequence>
<reference evidence="3 4" key="1">
    <citation type="submission" date="2022-10" db="EMBL/GenBank/DDBJ databases">
        <authorList>
            <person name="Xie J."/>
            <person name="Shen N."/>
        </authorList>
    </citation>
    <scope>NUCLEOTIDE SEQUENCE [LARGE SCALE GENOMIC DNA]</scope>
    <source>
        <strain evidence="3 4">DSM 41681</strain>
    </source>
</reference>
<organism evidence="3 4">
    <name type="scientific">Streptomyces kunmingensis</name>
    <dbReference type="NCBI Taxonomy" id="68225"/>
    <lineage>
        <taxon>Bacteria</taxon>
        <taxon>Bacillati</taxon>
        <taxon>Actinomycetota</taxon>
        <taxon>Actinomycetes</taxon>
        <taxon>Kitasatosporales</taxon>
        <taxon>Streptomycetaceae</taxon>
        <taxon>Streptomyces</taxon>
    </lineage>
</organism>
<accession>A0ABU6C800</accession>
<dbReference type="Pfam" id="PF03364">
    <property type="entry name" value="Polyketide_cyc"/>
    <property type="match status" value="1"/>
</dbReference>
<feature type="domain" description="Coenzyme Q-binding protein COQ10 START" evidence="2">
    <location>
        <begin position="10"/>
        <end position="115"/>
    </location>
</feature>
<dbReference type="InterPro" id="IPR005031">
    <property type="entry name" value="COQ10_START"/>
</dbReference>
<gene>
    <name evidence="3" type="ORF">OKJ48_10165</name>
</gene>